<evidence type="ECO:0000256" key="2">
    <source>
        <dbReference type="SAM" id="Coils"/>
    </source>
</evidence>
<dbReference type="Pfam" id="PF22936">
    <property type="entry name" value="Pol_BBD"/>
    <property type="match status" value="1"/>
</dbReference>
<dbReference type="InterPro" id="IPR036875">
    <property type="entry name" value="Znf_CCHC_sf"/>
</dbReference>
<dbReference type="InterPro" id="IPR054722">
    <property type="entry name" value="PolX-like_BBD"/>
</dbReference>
<keyword evidence="2" id="KW-0175">Coiled coil</keyword>
<name>A0ABM0P837_PRUMU</name>
<evidence type="ECO:0000256" key="1">
    <source>
        <dbReference type="PROSITE-ProRule" id="PRU00047"/>
    </source>
</evidence>
<dbReference type="RefSeq" id="XP_008235681.1">
    <property type="nucleotide sequence ID" value="XM_008237459.1"/>
</dbReference>
<sequence>MDRATGSISHPPYFDGENYAAWKAKMKAFLWSLDACVWNTVVFGYSPPTKTIINKSKTMSDEGKGDSDVVTEEVVFKPHEEWTLAEQTHSMNNQKGLNALFTTLSPDQFSNISNCETSKEAWDILQVTYEGTNAVKESKLQRYVTQFEIIRMEEDETFSDFYAKLNSIVNACANLGDKIPESRVVKKVLRSLSTRFQPKKTAIEEVRDLNTMKIAELVGSLKTYEMELPTMKRSKNIALKAVKEECEESEEIGDEEFALITRQFQKFLKSKNFKGKGTSSGSKPFKSNNFNSENGSRLVKQTEGRKCYECQGFGHEAKECANTLKKLKSEKKNKAMKSTWSDSDQSYSDSNSEVVAFVGFANINDLEESDSQELDAEEILQKYNELYHVSIKIRKHSSDMKEKLKNLETEKSKIETVFQSRLSELEKENKSLTSQLEASKEKNIRLTIGTEKIDKMLSIGKSSGDKTGLGFDGSTNSSSGTTFVKASVRTQLSNLLREANRLSKLVHIPNSWLPKMKLVIRWFQTFSDKKVRGTVTFGDGKKAKVSGEGTVTAPGLPALHNVLLVENLTANLMSISQLCDDFGKVIFDEIECIG</sequence>
<dbReference type="PANTHER" id="PTHR34676">
    <property type="entry name" value="DUF4219 DOMAIN-CONTAINING PROTEIN-RELATED"/>
    <property type="match status" value="1"/>
</dbReference>
<dbReference type="Pfam" id="PF14223">
    <property type="entry name" value="Retrotran_gag_2"/>
    <property type="match status" value="1"/>
</dbReference>
<feature type="compositionally biased region" description="Polar residues" evidence="3">
    <location>
        <begin position="277"/>
        <end position="295"/>
    </location>
</feature>
<protein>
    <submittedName>
        <fullName evidence="6">Uncharacterized protein LOC103334478</fullName>
    </submittedName>
</protein>
<evidence type="ECO:0000313" key="5">
    <source>
        <dbReference type="Proteomes" id="UP000694861"/>
    </source>
</evidence>
<dbReference type="Proteomes" id="UP000694861">
    <property type="component" value="Linkage group LG1"/>
</dbReference>
<keyword evidence="1" id="KW-0862">Zinc</keyword>
<gene>
    <name evidence="6" type="primary">LOC103334478</name>
</gene>
<dbReference type="PROSITE" id="PS50158">
    <property type="entry name" value="ZF_CCHC"/>
    <property type="match status" value="1"/>
</dbReference>
<dbReference type="SUPFAM" id="SSF57756">
    <property type="entry name" value="Retrovirus zinc finger-like domains"/>
    <property type="match status" value="1"/>
</dbReference>
<keyword evidence="1" id="KW-0479">Metal-binding</keyword>
<evidence type="ECO:0000259" key="4">
    <source>
        <dbReference type="PROSITE" id="PS50158"/>
    </source>
</evidence>
<dbReference type="PANTHER" id="PTHR34676:SF8">
    <property type="entry name" value="TRANSMEMBRANE PROTEIN"/>
    <property type="match status" value="1"/>
</dbReference>
<dbReference type="GeneID" id="103334478"/>
<dbReference type="InterPro" id="IPR001878">
    <property type="entry name" value="Znf_CCHC"/>
</dbReference>
<organism evidence="5 6">
    <name type="scientific">Prunus mume</name>
    <name type="common">Japanese apricot</name>
    <name type="synonym">Armeniaca mume</name>
    <dbReference type="NCBI Taxonomy" id="102107"/>
    <lineage>
        <taxon>Eukaryota</taxon>
        <taxon>Viridiplantae</taxon>
        <taxon>Streptophyta</taxon>
        <taxon>Embryophyta</taxon>
        <taxon>Tracheophyta</taxon>
        <taxon>Spermatophyta</taxon>
        <taxon>Magnoliopsida</taxon>
        <taxon>eudicotyledons</taxon>
        <taxon>Gunneridae</taxon>
        <taxon>Pentapetalae</taxon>
        <taxon>rosids</taxon>
        <taxon>fabids</taxon>
        <taxon>Rosales</taxon>
        <taxon>Rosaceae</taxon>
        <taxon>Amygdaloideae</taxon>
        <taxon>Amygdaleae</taxon>
        <taxon>Prunus</taxon>
    </lineage>
</organism>
<evidence type="ECO:0000313" key="6">
    <source>
        <dbReference type="RefSeq" id="XP_008235681.1"/>
    </source>
</evidence>
<proteinExistence type="predicted"/>
<feature type="domain" description="CCHC-type" evidence="4">
    <location>
        <begin position="305"/>
        <end position="320"/>
    </location>
</feature>
<feature type="coiled-coil region" evidence="2">
    <location>
        <begin position="397"/>
        <end position="442"/>
    </location>
</feature>
<accession>A0ABM0P837</accession>
<evidence type="ECO:0000256" key="3">
    <source>
        <dbReference type="SAM" id="MobiDB-lite"/>
    </source>
</evidence>
<reference evidence="5" key="1">
    <citation type="journal article" date="2012" name="Nat. Commun.">
        <title>The genome of Prunus mume.</title>
        <authorList>
            <person name="Zhang Q."/>
            <person name="Chen W."/>
            <person name="Sun L."/>
            <person name="Zhao F."/>
            <person name="Huang B."/>
            <person name="Yang W."/>
            <person name="Tao Y."/>
            <person name="Wang J."/>
            <person name="Yuan Z."/>
            <person name="Fan G."/>
            <person name="Xing Z."/>
            <person name="Han C."/>
            <person name="Pan H."/>
            <person name="Zhong X."/>
            <person name="Shi W."/>
            <person name="Liang X."/>
            <person name="Du D."/>
            <person name="Sun F."/>
            <person name="Xu Z."/>
            <person name="Hao R."/>
            <person name="Lv T."/>
            <person name="Lv Y."/>
            <person name="Zheng Z."/>
            <person name="Sun M."/>
            <person name="Luo L."/>
            <person name="Cai M."/>
            <person name="Gao Y."/>
            <person name="Wang J."/>
            <person name="Yin Y."/>
            <person name="Xu X."/>
            <person name="Cheng T."/>
            <person name="Wang J."/>
        </authorList>
    </citation>
    <scope>NUCLEOTIDE SEQUENCE [LARGE SCALE GENOMIC DNA]</scope>
</reference>
<feature type="region of interest" description="Disordered" evidence="3">
    <location>
        <begin position="274"/>
        <end position="297"/>
    </location>
</feature>
<reference evidence="6" key="2">
    <citation type="submission" date="2025-08" db="UniProtKB">
        <authorList>
            <consortium name="RefSeq"/>
        </authorList>
    </citation>
    <scope>IDENTIFICATION</scope>
</reference>
<keyword evidence="5" id="KW-1185">Reference proteome</keyword>
<keyword evidence="1" id="KW-0863">Zinc-finger</keyword>